<gene>
    <name evidence="2" type="ORF">ACFSSE_08770</name>
</gene>
<accession>A0ABW5TSK2</accession>
<evidence type="ECO:0000259" key="1">
    <source>
        <dbReference type="Pfam" id="PF00535"/>
    </source>
</evidence>
<proteinExistence type="predicted"/>
<comment type="caution">
    <text evidence="2">The sequence shown here is derived from an EMBL/GenBank/DDBJ whole genome shotgun (WGS) entry which is preliminary data.</text>
</comment>
<sequence>MLSICIPHYNFKNPKLFEALATQCLALDIEFEILIIDDASETENKLYLTAIALPYFNILFLEDNIGRAAIRNLLAKKAKYKSLLFLDADAEILKPDFIKNYLPYIDADIVCGGRIYDALKPNSQYLLHWNYGIKIEQNAETNFHSNNFLIKKQVFSTVKFNEVLTKYGYEDVVFGIEAKKYGYQIFNINNPVMHIDLKSNQQFLNDTQNALQNLVFLLKQQPNAGLQQEVKLVKQYYKLRAFGITHFLNFGNKFVLKNLEQILMDSKIKFKNTILAIYKLYYFHAIIGINHM</sequence>
<dbReference type="Pfam" id="PF00535">
    <property type="entry name" value="Glycos_transf_2"/>
    <property type="match status" value="1"/>
</dbReference>
<dbReference type="EMBL" id="JBHULV010000025">
    <property type="protein sequence ID" value="MFD2731798.1"/>
    <property type="molecule type" value="Genomic_DNA"/>
</dbReference>
<dbReference type="InterPro" id="IPR050834">
    <property type="entry name" value="Glycosyltransf_2"/>
</dbReference>
<keyword evidence="2" id="KW-0808">Transferase</keyword>
<dbReference type="Gene3D" id="3.90.550.10">
    <property type="entry name" value="Spore Coat Polysaccharide Biosynthesis Protein SpsA, Chain A"/>
    <property type="match status" value="1"/>
</dbReference>
<organism evidence="2 3">
    <name type="scientific">Pedobacter alpinus</name>
    <dbReference type="NCBI Taxonomy" id="1590643"/>
    <lineage>
        <taxon>Bacteria</taxon>
        <taxon>Pseudomonadati</taxon>
        <taxon>Bacteroidota</taxon>
        <taxon>Sphingobacteriia</taxon>
        <taxon>Sphingobacteriales</taxon>
        <taxon>Sphingobacteriaceae</taxon>
        <taxon>Pedobacter</taxon>
    </lineage>
</organism>
<dbReference type="InterPro" id="IPR029044">
    <property type="entry name" value="Nucleotide-diphossugar_trans"/>
</dbReference>
<dbReference type="Proteomes" id="UP001597546">
    <property type="component" value="Unassembled WGS sequence"/>
</dbReference>
<reference evidence="3" key="1">
    <citation type="journal article" date="2019" name="Int. J. Syst. Evol. Microbiol.">
        <title>The Global Catalogue of Microorganisms (GCM) 10K type strain sequencing project: providing services to taxonomists for standard genome sequencing and annotation.</title>
        <authorList>
            <consortium name="The Broad Institute Genomics Platform"/>
            <consortium name="The Broad Institute Genome Sequencing Center for Infectious Disease"/>
            <person name="Wu L."/>
            <person name="Ma J."/>
        </authorList>
    </citation>
    <scope>NUCLEOTIDE SEQUENCE [LARGE SCALE GENOMIC DNA]</scope>
    <source>
        <strain evidence="3">KCTC 42456</strain>
    </source>
</reference>
<dbReference type="CDD" id="cd00761">
    <property type="entry name" value="Glyco_tranf_GTA_type"/>
    <property type="match status" value="1"/>
</dbReference>
<dbReference type="InterPro" id="IPR001173">
    <property type="entry name" value="Glyco_trans_2-like"/>
</dbReference>
<dbReference type="SUPFAM" id="SSF53448">
    <property type="entry name" value="Nucleotide-diphospho-sugar transferases"/>
    <property type="match status" value="1"/>
</dbReference>
<dbReference type="RefSeq" id="WP_379041959.1">
    <property type="nucleotide sequence ID" value="NZ_JBHSKW010000019.1"/>
</dbReference>
<keyword evidence="3" id="KW-1185">Reference proteome</keyword>
<name>A0ABW5TSK2_9SPHI</name>
<protein>
    <submittedName>
        <fullName evidence="2">Glycosyltransferase family 2 protein</fullName>
        <ecNumber evidence="2">2.4.-.-</ecNumber>
    </submittedName>
</protein>
<feature type="domain" description="Glycosyltransferase 2-like" evidence="1">
    <location>
        <begin position="3"/>
        <end position="141"/>
    </location>
</feature>
<dbReference type="PANTHER" id="PTHR43685:SF3">
    <property type="entry name" value="SLR2126 PROTEIN"/>
    <property type="match status" value="1"/>
</dbReference>
<evidence type="ECO:0000313" key="2">
    <source>
        <dbReference type="EMBL" id="MFD2731798.1"/>
    </source>
</evidence>
<keyword evidence="2" id="KW-0328">Glycosyltransferase</keyword>
<dbReference type="GO" id="GO:0016757">
    <property type="term" value="F:glycosyltransferase activity"/>
    <property type="evidence" value="ECO:0007669"/>
    <property type="project" value="UniProtKB-KW"/>
</dbReference>
<dbReference type="EC" id="2.4.-.-" evidence="2"/>
<dbReference type="PANTHER" id="PTHR43685">
    <property type="entry name" value="GLYCOSYLTRANSFERASE"/>
    <property type="match status" value="1"/>
</dbReference>
<evidence type="ECO:0000313" key="3">
    <source>
        <dbReference type="Proteomes" id="UP001597546"/>
    </source>
</evidence>